<evidence type="ECO:0000256" key="1">
    <source>
        <dbReference type="ARBA" id="ARBA00022714"/>
    </source>
</evidence>
<dbReference type="PANTHER" id="PTHR21266">
    <property type="entry name" value="IRON-SULFUR DOMAIN CONTAINING PROTEIN"/>
    <property type="match status" value="1"/>
</dbReference>
<dbReference type="InterPro" id="IPR017941">
    <property type="entry name" value="Rieske_2Fe-2S"/>
</dbReference>
<evidence type="ECO:0000256" key="2">
    <source>
        <dbReference type="ARBA" id="ARBA00022723"/>
    </source>
</evidence>
<dbReference type="GO" id="GO:0016491">
    <property type="term" value="F:oxidoreductase activity"/>
    <property type="evidence" value="ECO:0007669"/>
    <property type="project" value="UniProtKB-KW"/>
</dbReference>
<keyword evidence="5" id="KW-0411">Iron-sulfur</keyword>
<keyword evidence="4" id="KW-0408">Iron</keyword>
<protein>
    <recommendedName>
        <fullName evidence="6">Rieske domain-containing protein</fullName>
    </recommendedName>
</protein>
<sequence>MYINFWYPVCLSKELEDKPLKQKILGLEFVAFRDKEGNAHCLSNTCVHRGGSLGNGKCVPENNAISCPYHGWQYGGDGKCLTVP</sequence>
<accession>A0A382LDD0</accession>
<keyword evidence="2" id="KW-0479">Metal-binding</keyword>
<keyword evidence="3" id="KW-0560">Oxidoreductase</keyword>
<evidence type="ECO:0000256" key="5">
    <source>
        <dbReference type="ARBA" id="ARBA00023014"/>
    </source>
</evidence>
<keyword evidence="1" id="KW-0001">2Fe-2S</keyword>
<dbReference type="InterPro" id="IPR036922">
    <property type="entry name" value="Rieske_2Fe-2S_sf"/>
</dbReference>
<name>A0A382LDD0_9ZZZZ</name>
<evidence type="ECO:0000313" key="7">
    <source>
        <dbReference type="EMBL" id="SVC34884.1"/>
    </source>
</evidence>
<dbReference type="GO" id="GO:0046872">
    <property type="term" value="F:metal ion binding"/>
    <property type="evidence" value="ECO:0007669"/>
    <property type="project" value="UniProtKB-KW"/>
</dbReference>
<dbReference type="Gene3D" id="2.102.10.10">
    <property type="entry name" value="Rieske [2Fe-2S] iron-sulphur domain"/>
    <property type="match status" value="1"/>
</dbReference>
<reference evidence="7" key="1">
    <citation type="submission" date="2018-05" db="EMBL/GenBank/DDBJ databases">
        <authorList>
            <person name="Lanie J.A."/>
            <person name="Ng W.-L."/>
            <person name="Kazmierczak K.M."/>
            <person name="Andrzejewski T.M."/>
            <person name="Davidsen T.M."/>
            <person name="Wayne K.J."/>
            <person name="Tettelin H."/>
            <person name="Glass J.I."/>
            <person name="Rusch D."/>
            <person name="Podicherti R."/>
            <person name="Tsui H.-C.T."/>
            <person name="Winkler M.E."/>
        </authorList>
    </citation>
    <scope>NUCLEOTIDE SEQUENCE</scope>
</reference>
<dbReference type="AlphaFoldDB" id="A0A382LDD0"/>
<dbReference type="SUPFAM" id="SSF50022">
    <property type="entry name" value="ISP domain"/>
    <property type="match status" value="1"/>
</dbReference>
<dbReference type="GO" id="GO:0051537">
    <property type="term" value="F:2 iron, 2 sulfur cluster binding"/>
    <property type="evidence" value="ECO:0007669"/>
    <property type="project" value="UniProtKB-KW"/>
</dbReference>
<dbReference type="Pfam" id="PF00355">
    <property type="entry name" value="Rieske"/>
    <property type="match status" value="1"/>
</dbReference>
<evidence type="ECO:0000256" key="3">
    <source>
        <dbReference type="ARBA" id="ARBA00023002"/>
    </source>
</evidence>
<dbReference type="PROSITE" id="PS51296">
    <property type="entry name" value="RIESKE"/>
    <property type="match status" value="1"/>
</dbReference>
<dbReference type="InterPro" id="IPR050584">
    <property type="entry name" value="Cholesterol_7-desaturase"/>
</dbReference>
<dbReference type="PANTHER" id="PTHR21266:SF60">
    <property type="entry name" value="3-KETOSTEROID-9-ALPHA-MONOOXYGENASE, OXYGENASE COMPONENT"/>
    <property type="match status" value="1"/>
</dbReference>
<proteinExistence type="predicted"/>
<evidence type="ECO:0000259" key="6">
    <source>
        <dbReference type="PROSITE" id="PS51296"/>
    </source>
</evidence>
<evidence type="ECO:0000256" key="4">
    <source>
        <dbReference type="ARBA" id="ARBA00023004"/>
    </source>
</evidence>
<feature type="domain" description="Rieske" evidence="6">
    <location>
        <begin position="6"/>
        <end position="84"/>
    </location>
</feature>
<dbReference type="EMBL" id="UINC01086432">
    <property type="protein sequence ID" value="SVC34884.1"/>
    <property type="molecule type" value="Genomic_DNA"/>
</dbReference>
<feature type="non-terminal residue" evidence="7">
    <location>
        <position position="84"/>
    </location>
</feature>
<organism evidence="7">
    <name type="scientific">marine metagenome</name>
    <dbReference type="NCBI Taxonomy" id="408172"/>
    <lineage>
        <taxon>unclassified sequences</taxon>
        <taxon>metagenomes</taxon>
        <taxon>ecological metagenomes</taxon>
    </lineage>
</organism>
<gene>
    <name evidence="7" type="ORF">METZ01_LOCUS287738</name>
</gene>